<proteinExistence type="predicted"/>
<dbReference type="Proteomes" id="UP001175227">
    <property type="component" value="Unassembled WGS sequence"/>
</dbReference>
<feature type="region of interest" description="Disordered" evidence="1">
    <location>
        <begin position="139"/>
        <end position="197"/>
    </location>
</feature>
<evidence type="ECO:0000313" key="3">
    <source>
        <dbReference type="Proteomes" id="UP001175227"/>
    </source>
</evidence>
<feature type="compositionally biased region" description="Basic and acidic residues" evidence="1">
    <location>
        <begin position="61"/>
        <end position="73"/>
    </location>
</feature>
<reference evidence="2" key="1">
    <citation type="submission" date="2023-06" db="EMBL/GenBank/DDBJ databases">
        <authorList>
            <consortium name="Lawrence Berkeley National Laboratory"/>
            <person name="Ahrendt S."/>
            <person name="Sahu N."/>
            <person name="Indic B."/>
            <person name="Wong-Bajracharya J."/>
            <person name="Merenyi Z."/>
            <person name="Ke H.-M."/>
            <person name="Monk M."/>
            <person name="Kocsube S."/>
            <person name="Drula E."/>
            <person name="Lipzen A."/>
            <person name="Balint B."/>
            <person name="Henrissat B."/>
            <person name="Andreopoulos B."/>
            <person name="Martin F.M."/>
            <person name="Harder C.B."/>
            <person name="Rigling D."/>
            <person name="Ford K.L."/>
            <person name="Foster G.D."/>
            <person name="Pangilinan J."/>
            <person name="Papanicolaou A."/>
            <person name="Barry K."/>
            <person name="LaButti K."/>
            <person name="Viragh M."/>
            <person name="Koriabine M."/>
            <person name="Yan M."/>
            <person name="Riley R."/>
            <person name="Champramary S."/>
            <person name="Plett K.L."/>
            <person name="Tsai I.J."/>
            <person name="Slot J."/>
            <person name="Sipos G."/>
            <person name="Plett J."/>
            <person name="Nagy L.G."/>
            <person name="Grigoriev I.V."/>
        </authorList>
    </citation>
    <scope>NUCLEOTIDE SEQUENCE</scope>
    <source>
        <strain evidence="2">ICMP 16352</strain>
    </source>
</reference>
<gene>
    <name evidence="2" type="ORF">IW261DRAFT_1608132</name>
</gene>
<feature type="compositionally biased region" description="Pro residues" evidence="1">
    <location>
        <begin position="154"/>
        <end position="163"/>
    </location>
</feature>
<organism evidence="2 3">
    <name type="scientific">Armillaria novae-zelandiae</name>
    <dbReference type="NCBI Taxonomy" id="153914"/>
    <lineage>
        <taxon>Eukaryota</taxon>
        <taxon>Fungi</taxon>
        <taxon>Dikarya</taxon>
        <taxon>Basidiomycota</taxon>
        <taxon>Agaricomycotina</taxon>
        <taxon>Agaricomycetes</taxon>
        <taxon>Agaricomycetidae</taxon>
        <taxon>Agaricales</taxon>
        <taxon>Marasmiineae</taxon>
        <taxon>Physalacriaceae</taxon>
        <taxon>Armillaria</taxon>
    </lineage>
</organism>
<protein>
    <submittedName>
        <fullName evidence="2">Uncharacterized protein</fullName>
    </submittedName>
</protein>
<comment type="caution">
    <text evidence="2">The sequence shown here is derived from an EMBL/GenBank/DDBJ whole genome shotgun (WGS) entry which is preliminary data.</text>
</comment>
<dbReference type="EMBL" id="JAUEPR010000012">
    <property type="protein sequence ID" value="KAK0479224.1"/>
    <property type="molecule type" value="Genomic_DNA"/>
</dbReference>
<sequence length="197" mass="21262">MPRWSQHAEDSFRLPEGFKRIGYDADTMRYTFTDKHGKLYRSAPGEEYGTLMPITFSASTDRPKAFSDEKTPKGESTGPALKLTFSDFLPPSAMTSATSSLDQYAPAPPPSAYLTGAVRTALPKMQGVVQSIHRTITSAYTKGSPKHVSAPTPHVSPFPLHPQPPHKDENVSSNTASAVDGIDASVQGQSKSPEIKA</sequence>
<name>A0AA39P8T7_9AGAR</name>
<evidence type="ECO:0000256" key="1">
    <source>
        <dbReference type="SAM" id="MobiDB-lite"/>
    </source>
</evidence>
<accession>A0AA39P8T7</accession>
<feature type="compositionally biased region" description="Polar residues" evidence="1">
    <location>
        <begin position="186"/>
        <end position="197"/>
    </location>
</feature>
<feature type="region of interest" description="Disordered" evidence="1">
    <location>
        <begin position="59"/>
        <end position="80"/>
    </location>
</feature>
<evidence type="ECO:0000313" key="2">
    <source>
        <dbReference type="EMBL" id="KAK0479224.1"/>
    </source>
</evidence>
<dbReference type="AlphaFoldDB" id="A0AA39P8T7"/>
<keyword evidence="3" id="KW-1185">Reference proteome</keyword>